<gene>
    <name evidence="3" type="ORF">BDK51DRAFT_46334</name>
</gene>
<feature type="transmembrane region" description="Helical" evidence="2">
    <location>
        <begin position="61"/>
        <end position="79"/>
    </location>
</feature>
<keyword evidence="2" id="KW-0812">Transmembrane</keyword>
<evidence type="ECO:0000256" key="1">
    <source>
        <dbReference type="SAM" id="MobiDB-lite"/>
    </source>
</evidence>
<keyword evidence="2" id="KW-0472">Membrane</keyword>
<protein>
    <submittedName>
        <fullName evidence="3">Uncharacterized protein</fullName>
    </submittedName>
</protein>
<accession>A0A4P9WJJ1</accession>
<dbReference type="Proteomes" id="UP000269721">
    <property type="component" value="Unassembled WGS sequence"/>
</dbReference>
<feature type="transmembrane region" description="Helical" evidence="2">
    <location>
        <begin position="91"/>
        <end position="108"/>
    </location>
</feature>
<name>A0A4P9WJJ1_9FUNG</name>
<sequence>MGHSCGAYEGYKTILNLFVMLAPIFLADSPSAICLVTFFLLCADYGMTAWTSPYRFDPANRAHSVIAIALTFIPVGGLASFSKFEDEKSSLFIFVVIVGSAVFALVFAGQYSILPPFICCIYILIYEWQTFFFHRIKKAGKFYKVMRSRWWGQLFPMHLDRRATPRANTLRRLPDPKRSPRPPYEPHNCQSGRPRILSIAKIDVEDPDKDSVGYPMDVRTSVLGPRDYEEDI</sequence>
<feature type="region of interest" description="Disordered" evidence="1">
    <location>
        <begin position="168"/>
        <end position="193"/>
    </location>
</feature>
<feature type="transmembrane region" description="Helical" evidence="2">
    <location>
        <begin position="114"/>
        <end position="134"/>
    </location>
</feature>
<dbReference type="AlphaFoldDB" id="A0A4P9WJJ1"/>
<evidence type="ECO:0000313" key="3">
    <source>
        <dbReference type="EMBL" id="RKO90796.1"/>
    </source>
</evidence>
<organism evidence="3 4">
    <name type="scientific">Blyttiomyces helicus</name>
    <dbReference type="NCBI Taxonomy" id="388810"/>
    <lineage>
        <taxon>Eukaryota</taxon>
        <taxon>Fungi</taxon>
        <taxon>Fungi incertae sedis</taxon>
        <taxon>Chytridiomycota</taxon>
        <taxon>Chytridiomycota incertae sedis</taxon>
        <taxon>Chytridiomycetes</taxon>
        <taxon>Chytridiomycetes incertae sedis</taxon>
        <taxon>Blyttiomyces</taxon>
    </lineage>
</organism>
<proteinExistence type="predicted"/>
<reference evidence="4" key="1">
    <citation type="journal article" date="2018" name="Nat. Microbiol.">
        <title>Leveraging single-cell genomics to expand the fungal tree of life.</title>
        <authorList>
            <person name="Ahrendt S.R."/>
            <person name="Quandt C.A."/>
            <person name="Ciobanu D."/>
            <person name="Clum A."/>
            <person name="Salamov A."/>
            <person name="Andreopoulos B."/>
            <person name="Cheng J.F."/>
            <person name="Woyke T."/>
            <person name="Pelin A."/>
            <person name="Henrissat B."/>
            <person name="Reynolds N.K."/>
            <person name="Benny G.L."/>
            <person name="Smith M.E."/>
            <person name="James T.Y."/>
            <person name="Grigoriev I.V."/>
        </authorList>
    </citation>
    <scope>NUCLEOTIDE SEQUENCE [LARGE SCALE GENOMIC DNA]</scope>
</reference>
<feature type="transmembrane region" description="Helical" evidence="2">
    <location>
        <begin position="17"/>
        <end position="41"/>
    </location>
</feature>
<dbReference type="EMBL" id="KZ995378">
    <property type="protein sequence ID" value="RKO90796.1"/>
    <property type="molecule type" value="Genomic_DNA"/>
</dbReference>
<keyword evidence="4" id="KW-1185">Reference proteome</keyword>
<evidence type="ECO:0000313" key="4">
    <source>
        <dbReference type="Proteomes" id="UP000269721"/>
    </source>
</evidence>
<evidence type="ECO:0000256" key="2">
    <source>
        <dbReference type="SAM" id="Phobius"/>
    </source>
</evidence>
<keyword evidence="2" id="KW-1133">Transmembrane helix</keyword>